<evidence type="ECO:0000256" key="1">
    <source>
        <dbReference type="SAM" id="MobiDB-lite"/>
    </source>
</evidence>
<dbReference type="AlphaFoldDB" id="A0AAV4MZL9"/>
<name>A0AAV4MZL9_CAEEX</name>
<sequence length="84" mass="9339">MDGNLFHQMSTFKSECDRKMFTAAPKPPQARVPYYATNWAPAFQGSSSSSLARRISPDNRWQKPSGNSSITSPSIKSTIMSPDR</sequence>
<feature type="region of interest" description="Disordered" evidence="1">
    <location>
        <begin position="44"/>
        <end position="84"/>
    </location>
</feature>
<proteinExistence type="predicted"/>
<evidence type="ECO:0000313" key="3">
    <source>
        <dbReference type="Proteomes" id="UP001054945"/>
    </source>
</evidence>
<reference evidence="2 3" key="1">
    <citation type="submission" date="2021-06" db="EMBL/GenBank/DDBJ databases">
        <title>Caerostris extrusa draft genome.</title>
        <authorList>
            <person name="Kono N."/>
            <person name="Arakawa K."/>
        </authorList>
    </citation>
    <scope>NUCLEOTIDE SEQUENCE [LARGE SCALE GENOMIC DNA]</scope>
</reference>
<dbReference type="EMBL" id="BPLR01020284">
    <property type="protein sequence ID" value="GIX76841.1"/>
    <property type="molecule type" value="Genomic_DNA"/>
</dbReference>
<dbReference type="Proteomes" id="UP001054945">
    <property type="component" value="Unassembled WGS sequence"/>
</dbReference>
<gene>
    <name evidence="2" type="ORF">CEXT_318341</name>
</gene>
<accession>A0AAV4MZL9</accession>
<keyword evidence="3" id="KW-1185">Reference proteome</keyword>
<feature type="compositionally biased region" description="Low complexity" evidence="1">
    <location>
        <begin position="64"/>
        <end position="84"/>
    </location>
</feature>
<comment type="caution">
    <text evidence="2">The sequence shown here is derived from an EMBL/GenBank/DDBJ whole genome shotgun (WGS) entry which is preliminary data.</text>
</comment>
<protein>
    <submittedName>
        <fullName evidence="2">Uncharacterized protein</fullName>
    </submittedName>
</protein>
<organism evidence="2 3">
    <name type="scientific">Caerostris extrusa</name>
    <name type="common">Bark spider</name>
    <name type="synonym">Caerostris bankana</name>
    <dbReference type="NCBI Taxonomy" id="172846"/>
    <lineage>
        <taxon>Eukaryota</taxon>
        <taxon>Metazoa</taxon>
        <taxon>Ecdysozoa</taxon>
        <taxon>Arthropoda</taxon>
        <taxon>Chelicerata</taxon>
        <taxon>Arachnida</taxon>
        <taxon>Araneae</taxon>
        <taxon>Araneomorphae</taxon>
        <taxon>Entelegynae</taxon>
        <taxon>Araneoidea</taxon>
        <taxon>Araneidae</taxon>
        <taxon>Caerostris</taxon>
    </lineage>
</organism>
<evidence type="ECO:0000313" key="2">
    <source>
        <dbReference type="EMBL" id="GIX76841.1"/>
    </source>
</evidence>